<dbReference type="InterPro" id="IPR013783">
    <property type="entry name" value="Ig-like_fold"/>
</dbReference>
<dbReference type="PROSITE" id="PS50835">
    <property type="entry name" value="IG_LIKE"/>
    <property type="match status" value="1"/>
</dbReference>
<evidence type="ECO:0000259" key="1">
    <source>
        <dbReference type="PROSITE" id="PS50835"/>
    </source>
</evidence>
<dbReference type="EMBL" id="KK112259">
    <property type="protein sequence ID" value="KFM57196.1"/>
    <property type="molecule type" value="Genomic_DNA"/>
</dbReference>
<organism evidence="2 3">
    <name type="scientific">Stegodyphus mimosarum</name>
    <name type="common">African social velvet spider</name>
    <dbReference type="NCBI Taxonomy" id="407821"/>
    <lineage>
        <taxon>Eukaryota</taxon>
        <taxon>Metazoa</taxon>
        <taxon>Ecdysozoa</taxon>
        <taxon>Arthropoda</taxon>
        <taxon>Chelicerata</taxon>
        <taxon>Arachnida</taxon>
        <taxon>Araneae</taxon>
        <taxon>Araneomorphae</taxon>
        <taxon>Entelegynae</taxon>
        <taxon>Eresoidea</taxon>
        <taxon>Eresidae</taxon>
        <taxon>Stegodyphus</taxon>
    </lineage>
</organism>
<dbReference type="AlphaFoldDB" id="A0A087SWF7"/>
<evidence type="ECO:0000313" key="3">
    <source>
        <dbReference type="Proteomes" id="UP000054359"/>
    </source>
</evidence>
<proteinExistence type="predicted"/>
<dbReference type="OMA" id="PETILMG"/>
<dbReference type="InterPro" id="IPR007110">
    <property type="entry name" value="Ig-like_dom"/>
</dbReference>
<dbReference type="PANTHER" id="PTHR21261">
    <property type="entry name" value="BEAT PROTEIN"/>
    <property type="match status" value="1"/>
</dbReference>
<feature type="non-terminal residue" evidence="2">
    <location>
        <position position="297"/>
    </location>
</feature>
<dbReference type="Proteomes" id="UP000054359">
    <property type="component" value="Unassembled WGS sequence"/>
</dbReference>
<evidence type="ECO:0000313" key="2">
    <source>
        <dbReference type="EMBL" id="KFM57196.1"/>
    </source>
</evidence>
<reference evidence="2 3" key="1">
    <citation type="submission" date="2013-11" db="EMBL/GenBank/DDBJ databases">
        <title>Genome sequencing of Stegodyphus mimosarum.</title>
        <authorList>
            <person name="Bechsgaard J."/>
        </authorList>
    </citation>
    <scope>NUCLEOTIDE SEQUENCE [LARGE SCALE GENOMIC DNA]</scope>
</reference>
<dbReference type="PANTHER" id="PTHR21261:SF15">
    <property type="entry name" value="BEATEN PATH IIIA, ISOFORM D-RELATED"/>
    <property type="match status" value="1"/>
</dbReference>
<dbReference type="InterPro" id="IPR036179">
    <property type="entry name" value="Ig-like_dom_sf"/>
</dbReference>
<accession>A0A087SWF7</accession>
<gene>
    <name evidence="2" type="ORF">X975_07041</name>
</gene>
<sequence>METEGMYGCEVSTEVPSFRTIKAEKELYVYVIPEGDPTLFGVLNRYPIGSEVNVTCIFGPSKPVAELTWYINGDKAPATYVRHKIIEINQNNLETSESRLVFIVDLSHLRQGTLSIQCTASVSLVYSKSSRELIVTDGISGAEFQHVPHVPPGLEGPSITGSVSRYYVGDTVDVNCSSARSLEPAQLQWFVNDNEVKPEFLSQYTPTIYPDGLSSTKLGLRFRVQEDHFRSEEMRLKCTATLAKIIKMTTVETIAVGPQKTSNLQVSGNSAAGGSYIGNTLIECSVIVTCLLFTYFS</sequence>
<keyword evidence="3" id="KW-1185">Reference proteome</keyword>
<protein>
    <recommendedName>
        <fullName evidence="1">Ig-like domain-containing protein</fullName>
    </recommendedName>
</protein>
<name>A0A087SWF7_STEMI</name>
<dbReference type="OrthoDB" id="6419989at2759"/>
<dbReference type="SUPFAM" id="SSF48726">
    <property type="entry name" value="Immunoglobulin"/>
    <property type="match status" value="1"/>
</dbReference>
<feature type="domain" description="Ig-like" evidence="1">
    <location>
        <begin position="37"/>
        <end position="136"/>
    </location>
</feature>
<dbReference type="Gene3D" id="2.60.40.10">
    <property type="entry name" value="Immunoglobulins"/>
    <property type="match status" value="2"/>
</dbReference>